<dbReference type="Proteomes" id="UP001215598">
    <property type="component" value="Unassembled WGS sequence"/>
</dbReference>
<dbReference type="EMBL" id="JARKIB010000346">
    <property type="protein sequence ID" value="KAJ7713299.1"/>
    <property type="molecule type" value="Genomic_DNA"/>
</dbReference>
<evidence type="ECO:0000256" key="1">
    <source>
        <dbReference type="PROSITE-ProRule" id="PRU00259"/>
    </source>
</evidence>
<dbReference type="SUPFAM" id="SSF48371">
    <property type="entry name" value="ARM repeat"/>
    <property type="match status" value="1"/>
</dbReference>
<protein>
    <submittedName>
        <fullName evidence="2">Armadillo-type protein</fullName>
    </submittedName>
</protein>
<dbReference type="PANTHER" id="PTHR15599:SF1">
    <property type="entry name" value="RADIAL SPOKE HEAD 14 HOMOLOG"/>
    <property type="match status" value="1"/>
</dbReference>
<evidence type="ECO:0000313" key="3">
    <source>
        <dbReference type="Proteomes" id="UP001215598"/>
    </source>
</evidence>
<dbReference type="InterPro" id="IPR042856">
    <property type="entry name" value="RSP14"/>
</dbReference>
<reference evidence="2" key="1">
    <citation type="submission" date="2023-03" db="EMBL/GenBank/DDBJ databases">
        <title>Massive genome expansion in bonnet fungi (Mycena s.s.) driven by repeated elements and novel gene families across ecological guilds.</title>
        <authorList>
            <consortium name="Lawrence Berkeley National Laboratory"/>
            <person name="Harder C.B."/>
            <person name="Miyauchi S."/>
            <person name="Viragh M."/>
            <person name="Kuo A."/>
            <person name="Thoen E."/>
            <person name="Andreopoulos B."/>
            <person name="Lu D."/>
            <person name="Skrede I."/>
            <person name="Drula E."/>
            <person name="Henrissat B."/>
            <person name="Morin E."/>
            <person name="Kohler A."/>
            <person name="Barry K."/>
            <person name="LaButti K."/>
            <person name="Morin E."/>
            <person name="Salamov A."/>
            <person name="Lipzen A."/>
            <person name="Mereny Z."/>
            <person name="Hegedus B."/>
            <person name="Baldrian P."/>
            <person name="Stursova M."/>
            <person name="Weitz H."/>
            <person name="Taylor A."/>
            <person name="Grigoriev I.V."/>
            <person name="Nagy L.G."/>
            <person name="Martin F."/>
            <person name="Kauserud H."/>
        </authorList>
    </citation>
    <scope>NUCLEOTIDE SEQUENCE</scope>
    <source>
        <strain evidence="2">CBHHK182m</strain>
    </source>
</reference>
<dbReference type="PANTHER" id="PTHR15599">
    <property type="entry name" value="RTDR1"/>
    <property type="match status" value="1"/>
</dbReference>
<dbReference type="InterPro" id="IPR016024">
    <property type="entry name" value="ARM-type_fold"/>
</dbReference>
<dbReference type="SMART" id="SM00185">
    <property type="entry name" value="ARM"/>
    <property type="match status" value="10"/>
</dbReference>
<dbReference type="AlphaFoldDB" id="A0AAD7H626"/>
<name>A0AAD7H626_9AGAR</name>
<dbReference type="Pfam" id="PF00514">
    <property type="entry name" value="Arm"/>
    <property type="match status" value="2"/>
</dbReference>
<feature type="repeat" description="ARM" evidence="1">
    <location>
        <begin position="576"/>
        <end position="618"/>
    </location>
</feature>
<sequence>MPPLTRQRTPQSLHSEWSRSTLGATISIHAFAKPLMKFMYHRAVLELIKHQRDIPLSAETMQIYTSYLRYACPDFFQYLIRRSELARVYARDIRWKYVAETTKTLILEEIYNRVSSPPEAHVIVDFLVSYELLLDSKHGAVRNWTSQILGRLASHPSTRGAVVTAQPCPKLVALLGDDNAVIVERVCSALSHISHDVDGATAVVEAGALETVQNLLTSPPAGVQIWTVKMLAELAFHPSTRGQVVAAQPCPQLVALLGDDNVVVVKGACYALSQISRNLDGARAVIEAGALETIQDLLTSPLAEVRRWTSNMLTGLAFHPSTRRAIVTAQLCPQLVALLGDDNAIVVEEACCALLQISRDLDGAKAVVEAGAPGTVQNLFTSRPAGVRRWISKMLAGLAFHPLTRGVVIAAQPCPQLVALLGHDDAVIVEAACYTLLQISADMDGAKAVVEAGPLETVEHLLESQYTEIWTFTRWTFGELASRPSTQGVVVTAQPCSQLVALLGDDNAAVIERACCALSYISCDVDGARAVVEARALETVENLFTSPRAGVRRWTAKMLAGVAFHPSMRGVVVAAQPCPQLVTLLSDDDEAVVEAACYALSEISRNVDGANAVVEAGALGAIEHLLASQYTEIRRYACWTLGRLVIHSSTRGAVVAGQLCAQLVPLLG</sequence>
<dbReference type="Gene3D" id="1.25.10.10">
    <property type="entry name" value="Leucine-rich Repeat Variant"/>
    <property type="match status" value="3"/>
</dbReference>
<accession>A0AAD7H626</accession>
<dbReference type="PROSITE" id="PS50176">
    <property type="entry name" value="ARM_REPEAT"/>
    <property type="match status" value="1"/>
</dbReference>
<keyword evidence="3" id="KW-1185">Reference proteome</keyword>
<dbReference type="InterPro" id="IPR000225">
    <property type="entry name" value="Armadillo"/>
</dbReference>
<dbReference type="InterPro" id="IPR011989">
    <property type="entry name" value="ARM-like"/>
</dbReference>
<gene>
    <name evidence="2" type="ORF">B0H16DRAFT_1810662</name>
</gene>
<evidence type="ECO:0000313" key="2">
    <source>
        <dbReference type="EMBL" id="KAJ7713299.1"/>
    </source>
</evidence>
<organism evidence="2 3">
    <name type="scientific">Mycena metata</name>
    <dbReference type="NCBI Taxonomy" id="1033252"/>
    <lineage>
        <taxon>Eukaryota</taxon>
        <taxon>Fungi</taxon>
        <taxon>Dikarya</taxon>
        <taxon>Basidiomycota</taxon>
        <taxon>Agaricomycotina</taxon>
        <taxon>Agaricomycetes</taxon>
        <taxon>Agaricomycetidae</taxon>
        <taxon>Agaricales</taxon>
        <taxon>Marasmiineae</taxon>
        <taxon>Mycenaceae</taxon>
        <taxon>Mycena</taxon>
    </lineage>
</organism>
<proteinExistence type="predicted"/>
<comment type="caution">
    <text evidence="2">The sequence shown here is derived from an EMBL/GenBank/DDBJ whole genome shotgun (WGS) entry which is preliminary data.</text>
</comment>